<accession>A0A1H9P1F2</accession>
<reference evidence="4 5" key="2">
    <citation type="submission" date="2016-10" db="EMBL/GenBank/DDBJ databases">
        <authorList>
            <person name="Varghese N."/>
            <person name="Submissions S."/>
        </authorList>
    </citation>
    <scope>NUCLEOTIDE SEQUENCE [LARGE SCALE GENOMIC DNA]</scope>
    <source>
        <strain evidence="4">KHGC19</strain>
        <strain evidence="2 5">WCP15</strain>
    </source>
</reference>
<keyword evidence="1" id="KW-0472">Membrane</keyword>
<feature type="transmembrane region" description="Helical" evidence="1">
    <location>
        <begin position="45"/>
        <end position="68"/>
    </location>
</feature>
<protein>
    <submittedName>
        <fullName evidence="3">Uncharacterized protein</fullName>
    </submittedName>
</protein>
<name>A0A1H9P1F2_9ACTN</name>
<organism evidence="3 4">
    <name type="scientific">Parafannyhessea umbonata</name>
    <dbReference type="NCBI Taxonomy" id="604330"/>
    <lineage>
        <taxon>Bacteria</taxon>
        <taxon>Bacillati</taxon>
        <taxon>Actinomycetota</taxon>
        <taxon>Coriobacteriia</taxon>
        <taxon>Coriobacteriales</taxon>
        <taxon>Atopobiaceae</taxon>
        <taxon>Parafannyhessea</taxon>
    </lineage>
</organism>
<evidence type="ECO:0000313" key="5">
    <source>
        <dbReference type="Proteomes" id="UP000199135"/>
    </source>
</evidence>
<dbReference type="Proteomes" id="UP000199128">
    <property type="component" value="Unassembled WGS sequence"/>
</dbReference>
<dbReference type="AlphaFoldDB" id="A0A1H9P1F2"/>
<evidence type="ECO:0000313" key="3">
    <source>
        <dbReference type="EMBL" id="SER41897.1"/>
    </source>
</evidence>
<keyword evidence="1" id="KW-0812">Transmembrane</keyword>
<proteinExistence type="predicted"/>
<sequence>MALDLGKKISLDLLTKRGRNKVEYPTKRTMNLYQVEGSGAVRRRVIVTAVGIAVAAILFLNFAVFGPLANVAKKQSELAKVRADLEPVQQRVQEYDDILSEYEAYAPISSSSGVDAMGVLDMVESKVRPNCTVNQVSLEDTKLTITLSNVSLESVGSIAKELGQQEGVDSVSVSTAQSSDESTGVVATVTVRLKVSGSSSETGEK</sequence>
<gene>
    <name evidence="3" type="ORF">SAMN05216446_0745</name>
    <name evidence="2" type="ORF">SAMN05216447_10232</name>
</gene>
<keyword evidence="1" id="KW-1133">Transmembrane helix</keyword>
<dbReference type="EMBL" id="FNWT01000002">
    <property type="protein sequence ID" value="SEH41631.1"/>
    <property type="molecule type" value="Genomic_DNA"/>
</dbReference>
<evidence type="ECO:0000256" key="1">
    <source>
        <dbReference type="SAM" id="Phobius"/>
    </source>
</evidence>
<keyword evidence="5" id="KW-1185">Reference proteome</keyword>
<evidence type="ECO:0000313" key="2">
    <source>
        <dbReference type="EMBL" id="SEH41631.1"/>
    </source>
</evidence>
<dbReference type="Proteomes" id="UP000199135">
    <property type="component" value="Unassembled WGS sequence"/>
</dbReference>
<evidence type="ECO:0000313" key="4">
    <source>
        <dbReference type="Proteomes" id="UP000199128"/>
    </source>
</evidence>
<reference evidence="3" key="1">
    <citation type="submission" date="2016-10" db="EMBL/GenBank/DDBJ databases">
        <authorList>
            <person name="de Groot N.N."/>
        </authorList>
    </citation>
    <scope>NUCLEOTIDE SEQUENCE [LARGE SCALE GENOMIC DNA]</scope>
    <source>
        <strain evidence="3">KHGC19</strain>
    </source>
</reference>
<dbReference type="RefSeq" id="WP_078686925.1">
    <property type="nucleotide sequence ID" value="NZ_FNWT01000002.1"/>
</dbReference>
<dbReference type="EMBL" id="FOGP01000002">
    <property type="protein sequence ID" value="SER41897.1"/>
    <property type="molecule type" value="Genomic_DNA"/>
</dbReference>